<protein>
    <submittedName>
        <fullName evidence="9">Outer membrane receptor protein</fullName>
    </submittedName>
</protein>
<evidence type="ECO:0000256" key="7">
    <source>
        <dbReference type="ARBA" id="ARBA00023237"/>
    </source>
</evidence>
<name>Q2W925_PARM1</name>
<dbReference type="GO" id="GO:0009279">
    <property type="term" value="C:cell outer membrane"/>
    <property type="evidence" value="ECO:0007669"/>
    <property type="project" value="UniProtKB-SubCell"/>
</dbReference>
<proteinExistence type="predicted"/>
<keyword evidence="4" id="KW-0812">Transmembrane</keyword>
<evidence type="ECO:0000313" key="10">
    <source>
        <dbReference type="Proteomes" id="UP000007058"/>
    </source>
</evidence>
<reference evidence="9 10" key="1">
    <citation type="journal article" date="2005" name="DNA Res.">
        <title>Complete genome sequence of the facultative anaerobic magnetotactic bacterium Magnetospirillum sp. strain AMB-1.</title>
        <authorList>
            <person name="Matsunaga T."/>
            <person name="Okamura Y."/>
            <person name="Fukuda Y."/>
            <person name="Wahyudi A.T."/>
            <person name="Murase Y."/>
            <person name="Takeyama H."/>
        </authorList>
    </citation>
    <scope>NUCLEOTIDE SEQUENCE [LARGE SCALE GENOMIC DNA]</scope>
    <source>
        <strain evidence="10">ATCC 700264 / AMB-1</strain>
    </source>
</reference>
<evidence type="ECO:0000259" key="8">
    <source>
        <dbReference type="Pfam" id="PF00593"/>
    </source>
</evidence>
<dbReference type="KEGG" id="mag:amb0846"/>
<keyword evidence="7" id="KW-0998">Cell outer membrane</keyword>
<keyword evidence="10" id="KW-1185">Reference proteome</keyword>
<comment type="subcellular location">
    <subcellularLocation>
        <location evidence="1">Cell outer membrane</location>
        <topology evidence="1">Multi-pass membrane protein</topology>
    </subcellularLocation>
</comment>
<dbReference type="AlphaFoldDB" id="Q2W925"/>
<accession>Q2W925</accession>
<dbReference type="GO" id="GO:0015344">
    <property type="term" value="F:siderophore uptake transmembrane transporter activity"/>
    <property type="evidence" value="ECO:0007669"/>
    <property type="project" value="TreeGrafter"/>
</dbReference>
<evidence type="ECO:0000256" key="2">
    <source>
        <dbReference type="ARBA" id="ARBA00022448"/>
    </source>
</evidence>
<evidence type="ECO:0000256" key="4">
    <source>
        <dbReference type="ARBA" id="ARBA00022692"/>
    </source>
</evidence>
<keyword evidence="5" id="KW-0798">TonB box</keyword>
<keyword evidence="2" id="KW-0813">Transport</keyword>
<feature type="domain" description="TonB-dependent receptor-like beta-barrel" evidence="8">
    <location>
        <begin position="121"/>
        <end position="595"/>
    </location>
</feature>
<dbReference type="HOGENOM" id="CLU_443261_0_0_5"/>
<dbReference type="EMBL" id="AP007255">
    <property type="protein sequence ID" value="BAE49650.1"/>
    <property type="molecule type" value="Genomic_DNA"/>
</dbReference>
<evidence type="ECO:0000256" key="1">
    <source>
        <dbReference type="ARBA" id="ARBA00004571"/>
    </source>
</evidence>
<dbReference type="InterPro" id="IPR036942">
    <property type="entry name" value="Beta-barrel_TonB_sf"/>
</dbReference>
<dbReference type="GO" id="GO:0044718">
    <property type="term" value="P:siderophore transmembrane transport"/>
    <property type="evidence" value="ECO:0007669"/>
    <property type="project" value="TreeGrafter"/>
</dbReference>
<sequence length="631" mass="67738">MLVAMGALAESAPAAEPPKLLPDQSFIDTRYMGRHAGQDLPPTIPLTDLPVAEPLMPAKTAWPTEFFAQRRAVAAAGNVALTGGFQGNGVVSTEAGLANTELGDASLWAGARHDHVKPYEDGAGQRVNYGYDRINTQLAAAWRPAPKSRLSGFVMRDAFSHHRIPNYGIDATRLDRYLASTVFEHAPTDSALNRVEAGLVFDALSYDADNTSLRDRGSLGLKYNGLWTTARGLVRGEFATGSFRNTVTADFGLLKYNIDIDALYPAQGQAVHRMPDVQTLQGGLTFATATKLSPQDSLSAALRLDAIHSDPNERSQLPPVSGSGASSFQVTPQQLWNRYYGGNVDSNPTNLNVSGRILVAHDTEDRTGRLHADLRRAVRSPDAGERFYANSGPTALTQVGNPQLNPEAHHRFELGARQDGGGFKGNFAPGNPTGSWRVAVSGYGDRVVDFITADRARGQTGIARSDGAIIYRNVDAYLAGTALEAWWQVSEGWGARAKLSWTRGENLTDSRPLYQIPPLDGEMVIEHRRELAPDTVGSAGARLSFAASQNRIDAYSSTGSAEDTAGGTAGWALLDLFAGVALGERAALTAGIANVLDKHYHLHVNPLPQSPTTKLQWAPGRSAFVQATVSF</sequence>
<organism evidence="9 10">
    <name type="scientific">Paramagnetospirillum magneticum (strain ATCC 700264 / AMB-1)</name>
    <name type="common">Magnetospirillum magneticum</name>
    <dbReference type="NCBI Taxonomy" id="342108"/>
    <lineage>
        <taxon>Bacteria</taxon>
        <taxon>Pseudomonadati</taxon>
        <taxon>Pseudomonadota</taxon>
        <taxon>Alphaproteobacteria</taxon>
        <taxon>Rhodospirillales</taxon>
        <taxon>Magnetospirillaceae</taxon>
        <taxon>Paramagnetospirillum</taxon>
    </lineage>
</organism>
<keyword evidence="3" id="KW-1134">Transmembrane beta strand</keyword>
<dbReference type="InterPro" id="IPR000531">
    <property type="entry name" value="Beta-barrel_TonB"/>
</dbReference>
<evidence type="ECO:0000256" key="3">
    <source>
        <dbReference type="ARBA" id="ARBA00022452"/>
    </source>
</evidence>
<dbReference type="InterPro" id="IPR039426">
    <property type="entry name" value="TonB-dep_rcpt-like"/>
</dbReference>
<evidence type="ECO:0000256" key="6">
    <source>
        <dbReference type="ARBA" id="ARBA00023136"/>
    </source>
</evidence>
<dbReference type="Gene3D" id="2.40.170.20">
    <property type="entry name" value="TonB-dependent receptor, beta-barrel domain"/>
    <property type="match status" value="1"/>
</dbReference>
<keyword evidence="9" id="KW-0675">Receptor</keyword>
<dbReference type="PANTHER" id="PTHR30069">
    <property type="entry name" value="TONB-DEPENDENT OUTER MEMBRANE RECEPTOR"/>
    <property type="match status" value="1"/>
</dbReference>
<dbReference type="PANTHER" id="PTHR30069:SF49">
    <property type="entry name" value="OUTER MEMBRANE PROTEIN C"/>
    <property type="match status" value="1"/>
</dbReference>
<dbReference type="Proteomes" id="UP000007058">
    <property type="component" value="Chromosome"/>
</dbReference>
<gene>
    <name evidence="9" type="ordered locus">amb0846</name>
</gene>
<evidence type="ECO:0000313" key="9">
    <source>
        <dbReference type="EMBL" id="BAE49650.1"/>
    </source>
</evidence>
<dbReference type="Pfam" id="PF00593">
    <property type="entry name" value="TonB_dep_Rec_b-barrel"/>
    <property type="match status" value="1"/>
</dbReference>
<evidence type="ECO:0000256" key="5">
    <source>
        <dbReference type="ARBA" id="ARBA00023077"/>
    </source>
</evidence>
<dbReference type="STRING" id="342108.amb0846"/>
<dbReference type="SUPFAM" id="SSF56935">
    <property type="entry name" value="Porins"/>
    <property type="match status" value="1"/>
</dbReference>
<keyword evidence="6" id="KW-0472">Membrane</keyword>